<sequence>MLRLEKKETKHRRVPYRRLACEKELLSIMEKPYNGQAILNDTFNELEIIIPTKKNWLIIVFLGAWLGGWTMGEFLAIRMLIGSIAESMGFVNLFLLFWLCGWTVGGFFALKTLLWNLIGKEIITVGEGRLTIVKMGSLLSKPKTYDLHAVKNLRVNEEGQQDYGAFFGGRNSFAGMTSSTGTIRFDYGFKTIKFASGIDEAEANFIIGKLKSKRLISETNL</sequence>
<dbReference type="Proteomes" id="UP000316167">
    <property type="component" value="Unassembled WGS sequence"/>
</dbReference>
<accession>A0A562SIJ6</accession>
<comment type="caution">
    <text evidence="2">The sequence shown here is derived from an EMBL/GenBank/DDBJ whole genome shotgun (WGS) entry which is preliminary data.</text>
</comment>
<keyword evidence="1" id="KW-0812">Transmembrane</keyword>
<evidence type="ECO:0000256" key="1">
    <source>
        <dbReference type="SAM" id="Phobius"/>
    </source>
</evidence>
<dbReference type="EMBL" id="VLLE01000005">
    <property type="protein sequence ID" value="TWI80560.1"/>
    <property type="molecule type" value="Genomic_DNA"/>
</dbReference>
<feature type="transmembrane region" description="Helical" evidence="1">
    <location>
        <begin position="89"/>
        <end position="110"/>
    </location>
</feature>
<proteinExistence type="predicted"/>
<keyword evidence="1" id="KW-0472">Membrane</keyword>
<feature type="transmembrane region" description="Helical" evidence="1">
    <location>
        <begin position="56"/>
        <end position="77"/>
    </location>
</feature>
<dbReference type="AlphaFoldDB" id="A0A562SIJ6"/>
<gene>
    <name evidence="2" type="ORF">IQ13_3238</name>
</gene>
<organism evidence="2 3">
    <name type="scientific">Lacibacter cauensis</name>
    <dbReference type="NCBI Taxonomy" id="510947"/>
    <lineage>
        <taxon>Bacteria</taxon>
        <taxon>Pseudomonadati</taxon>
        <taxon>Bacteroidota</taxon>
        <taxon>Chitinophagia</taxon>
        <taxon>Chitinophagales</taxon>
        <taxon>Chitinophagaceae</taxon>
        <taxon>Lacibacter</taxon>
    </lineage>
</organism>
<evidence type="ECO:0000313" key="3">
    <source>
        <dbReference type="Proteomes" id="UP000316167"/>
    </source>
</evidence>
<evidence type="ECO:0000313" key="2">
    <source>
        <dbReference type="EMBL" id="TWI80560.1"/>
    </source>
</evidence>
<name>A0A562SIJ6_9BACT</name>
<reference evidence="2 3" key="1">
    <citation type="journal article" date="2015" name="Stand. Genomic Sci.">
        <title>Genomic Encyclopedia of Bacterial and Archaeal Type Strains, Phase III: the genomes of soil and plant-associated and newly described type strains.</title>
        <authorList>
            <person name="Whitman W.B."/>
            <person name="Woyke T."/>
            <person name="Klenk H.P."/>
            <person name="Zhou Y."/>
            <person name="Lilburn T.G."/>
            <person name="Beck B.J."/>
            <person name="De Vos P."/>
            <person name="Vandamme P."/>
            <person name="Eisen J.A."/>
            <person name="Garrity G."/>
            <person name="Hugenholtz P."/>
            <person name="Kyrpides N.C."/>
        </authorList>
    </citation>
    <scope>NUCLEOTIDE SEQUENCE [LARGE SCALE GENOMIC DNA]</scope>
    <source>
        <strain evidence="2 3">CGMCC 1.7271</strain>
    </source>
</reference>
<protein>
    <submittedName>
        <fullName evidence="2">Uncharacterized protein</fullName>
    </submittedName>
</protein>
<keyword evidence="1" id="KW-1133">Transmembrane helix</keyword>
<keyword evidence="3" id="KW-1185">Reference proteome</keyword>